<dbReference type="AlphaFoldDB" id="A0AAJ6AMA2"/>
<feature type="signal peptide" evidence="3">
    <location>
        <begin position="1"/>
        <end position="29"/>
    </location>
</feature>
<feature type="compositionally biased region" description="Basic and acidic residues" evidence="2">
    <location>
        <begin position="176"/>
        <end position="185"/>
    </location>
</feature>
<dbReference type="Pfam" id="PF01510">
    <property type="entry name" value="Amidase_2"/>
    <property type="match status" value="1"/>
</dbReference>
<dbReference type="SMART" id="SM00701">
    <property type="entry name" value="PGRP"/>
    <property type="match status" value="1"/>
</dbReference>
<evidence type="ECO:0000256" key="2">
    <source>
        <dbReference type="SAM" id="MobiDB-lite"/>
    </source>
</evidence>
<dbReference type="GO" id="GO:0008270">
    <property type="term" value="F:zinc ion binding"/>
    <property type="evidence" value="ECO:0007669"/>
    <property type="project" value="InterPro"/>
</dbReference>
<dbReference type="SUPFAM" id="SSF55846">
    <property type="entry name" value="N-acetylmuramoyl-L-alanine amidase-like"/>
    <property type="match status" value="1"/>
</dbReference>
<dbReference type="InterPro" id="IPR003646">
    <property type="entry name" value="SH3-like_bac-type"/>
</dbReference>
<organism evidence="7 8">
    <name type="scientific">Auritidibacter ignavus</name>
    <dbReference type="NCBI Taxonomy" id="678932"/>
    <lineage>
        <taxon>Bacteria</taxon>
        <taxon>Bacillati</taxon>
        <taxon>Actinomycetota</taxon>
        <taxon>Actinomycetes</taxon>
        <taxon>Micrococcales</taxon>
        <taxon>Micrococcaceae</taxon>
        <taxon>Auritidibacter</taxon>
    </lineage>
</organism>
<name>A0AAJ6AMA2_9MICC</name>
<evidence type="ECO:0000259" key="5">
    <source>
        <dbReference type="SMART" id="SM00644"/>
    </source>
</evidence>
<gene>
    <name evidence="7" type="ORF">QDX21_01165</name>
</gene>
<proteinExistence type="inferred from homology"/>
<feature type="compositionally biased region" description="Acidic residues" evidence="2">
    <location>
        <begin position="130"/>
        <end position="158"/>
    </location>
</feature>
<dbReference type="EMBL" id="CP122566">
    <property type="protein sequence ID" value="WGH93458.1"/>
    <property type="molecule type" value="Genomic_DNA"/>
</dbReference>
<dbReference type="InterPro" id="IPR015510">
    <property type="entry name" value="PGRP"/>
</dbReference>
<evidence type="ECO:0000313" key="7">
    <source>
        <dbReference type="EMBL" id="WGH93458.1"/>
    </source>
</evidence>
<comment type="similarity">
    <text evidence="1">Belongs to the N-acetylmuramoyl-L-alanine amidase 2 family.</text>
</comment>
<dbReference type="Pfam" id="PF08239">
    <property type="entry name" value="SH3_3"/>
    <property type="match status" value="2"/>
</dbReference>
<dbReference type="InterPro" id="IPR036505">
    <property type="entry name" value="Amidase/PGRP_sf"/>
</dbReference>
<dbReference type="Gene3D" id="3.40.80.10">
    <property type="entry name" value="Peptidoglycan recognition protein-like"/>
    <property type="match status" value="1"/>
</dbReference>
<dbReference type="InterPro" id="IPR006619">
    <property type="entry name" value="PGRP_domain_met/bac"/>
</dbReference>
<keyword evidence="3" id="KW-0732">Signal</keyword>
<sequence length="649" mass="69002">MPGFTLRKKLTVSFVLLALGVSTVSPAVADTVSVAVHSQNATVDEPAETAEGPAEADLPEAEVRSEDSQVFSIDGVSQEALPEGEEIEAETSPEPLNAEAHEEGDSPATNEVSEDPTESALSESAPTDSESTESELAEPEPVDADPSENAVEDDETVADQENRQTVTDAAEGSEPATDREEDHLSKSALDGESDEGELSALTVPLESIDFVIAGVTWHRSTSEIVTNVSIRVREQDGWSQWESLEIIDDEMAEGDVIGTEPLATTEADAVQVRVNTESGEVPSGLEITLIDPGVSDNDGAVVANTASHVSTSKKNPSVGRPTIVRRSQWGANESWASPSKQSSTLKAMYVHHTAGTNNYSRSQAYAQVRGIYSYHARTLDWGDIGYHFLVDRYGTIYEGRKESMDSLPIGAQAGGFNTDTIGVSAIGNFEAATPPTAMVNSLTRVLAWKAHQYDLNPQGKTTLVSRASPSSTARYKSGTHVSSPVILGHRHTNATACPGARLNALLPSIRSNASSKVSKFESSVKTYQYVTSSGPMRAGTSSKTRRIGTVPAGERVRVLGSKGSWTRVVAKVGTGWVPSRVLSDHAPKYVTSSGPMRAGTSSKTRRIGTVPAGERVHVLGTKGSWTRVVAKVGTGWVPSRVLSDKPPKP</sequence>
<feature type="domain" description="SH3b" evidence="4">
    <location>
        <begin position="525"/>
        <end position="585"/>
    </location>
</feature>
<feature type="domain" description="Peptidoglycan recognition protein family" evidence="6">
    <location>
        <begin position="321"/>
        <end position="468"/>
    </location>
</feature>
<evidence type="ECO:0000313" key="8">
    <source>
        <dbReference type="Proteomes" id="UP001224674"/>
    </source>
</evidence>
<keyword evidence="7" id="KW-0378">Hydrolase</keyword>
<dbReference type="RefSeq" id="WP_279674957.1">
    <property type="nucleotide sequence ID" value="NZ_CP122566.1"/>
</dbReference>
<dbReference type="Gene3D" id="2.30.30.40">
    <property type="entry name" value="SH3 Domains"/>
    <property type="match status" value="2"/>
</dbReference>
<dbReference type="Proteomes" id="UP001224674">
    <property type="component" value="Chromosome"/>
</dbReference>
<protein>
    <submittedName>
        <fullName evidence="7">N-acetylmuramoyl-L-alanine amidase</fullName>
        <ecNumber evidence="7">3.5.1.28</ecNumber>
    </submittedName>
</protein>
<feature type="region of interest" description="Disordered" evidence="2">
    <location>
        <begin position="40"/>
        <end position="195"/>
    </location>
</feature>
<dbReference type="InterPro" id="IPR002502">
    <property type="entry name" value="Amidase_domain"/>
</dbReference>
<dbReference type="EC" id="3.5.1.28" evidence="7"/>
<feature type="chain" id="PRO_5042500088" evidence="3">
    <location>
        <begin position="30"/>
        <end position="649"/>
    </location>
</feature>
<dbReference type="GO" id="GO:0008745">
    <property type="term" value="F:N-acetylmuramoyl-L-alanine amidase activity"/>
    <property type="evidence" value="ECO:0007669"/>
    <property type="project" value="UniProtKB-EC"/>
</dbReference>
<evidence type="ECO:0000259" key="4">
    <source>
        <dbReference type="SMART" id="SM00287"/>
    </source>
</evidence>
<evidence type="ECO:0000256" key="1">
    <source>
        <dbReference type="ARBA" id="ARBA00007553"/>
    </source>
</evidence>
<dbReference type="PANTHER" id="PTHR11022">
    <property type="entry name" value="PEPTIDOGLYCAN RECOGNITION PROTEIN"/>
    <property type="match status" value="1"/>
</dbReference>
<dbReference type="PANTHER" id="PTHR11022:SF41">
    <property type="entry name" value="PEPTIDOGLYCAN-RECOGNITION PROTEIN LC-RELATED"/>
    <property type="match status" value="1"/>
</dbReference>
<feature type="compositionally biased region" description="Acidic residues" evidence="2">
    <location>
        <begin position="82"/>
        <end position="91"/>
    </location>
</feature>
<accession>A0AAJ6AMA2</accession>
<feature type="domain" description="SH3b" evidence="4">
    <location>
        <begin position="586"/>
        <end position="645"/>
    </location>
</feature>
<dbReference type="GO" id="GO:0009253">
    <property type="term" value="P:peptidoglycan catabolic process"/>
    <property type="evidence" value="ECO:0007669"/>
    <property type="project" value="InterPro"/>
</dbReference>
<feature type="compositionally biased region" description="Polar residues" evidence="2">
    <location>
        <begin position="119"/>
        <end position="129"/>
    </location>
</feature>
<keyword evidence="8" id="KW-1185">Reference proteome</keyword>
<reference evidence="7 8" key="1">
    <citation type="submission" date="2023-03" db="EMBL/GenBank/DDBJ databases">
        <title>Complete genome sequences of several Auritidibacter ignavus strains isolated from ear infections.</title>
        <authorList>
            <person name="Baehr T."/>
            <person name="Baumhoegger A.M."/>
        </authorList>
    </citation>
    <scope>NUCLEOTIDE SEQUENCE [LARGE SCALE GENOMIC DNA]</scope>
    <source>
        <strain evidence="7 8">BABAE-6</strain>
    </source>
</reference>
<feature type="domain" description="N-acetylmuramoyl-L-alanine amidase" evidence="5">
    <location>
        <begin position="335"/>
        <end position="499"/>
    </location>
</feature>
<dbReference type="SMART" id="SM00644">
    <property type="entry name" value="Ami_2"/>
    <property type="match status" value="1"/>
</dbReference>
<evidence type="ECO:0000259" key="6">
    <source>
        <dbReference type="SMART" id="SM00701"/>
    </source>
</evidence>
<dbReference type="CDD" id="cd06583">
    <property type="entry name" value="PGRP"/>
    <property type="match status" value="1"/>
</dbReference>
<evidence type="ECO:0000256" key="3">
    <source>
        <dbReference type="SAM" id="SignalP"/>
    </source>
</evidence>
<dbReference type="SMART" id="SM00287">
    <property type="entry name" value="SH3b"/>
    <property type="match status" value="2"/>
</dbReference>